<accession>A0A1C6TV87</accession>
<evidence type="ECO:0000313" key="2">
    <source>
        <dbReference type="Proteomes" id="UP000199343"/>
    </source>
</evidence>
<dbReference type="EMBL" id="FMIC01000001">
    <property type="protein sequence ID" value="SCL45716.1"/>
    <property type="molecule type" value="Genomic_DNA"/>
</dbReference>
<gene>
    <name evidence="1" type="ORF">GA0070608_0072</name>
</gene>
<protein>
    <submittedName>
        <fullName evidence="1">Uncharacterized protein</fullName>
    </submittedName>
</protein>
<dbReference type="Proteomes" id="UP000199343">
    <property type="component" value="Unassembled WGS sequence"/>
</dbReference>
<organism evidence="1 2">
    <name type="scientific">Micromonospora peucetia</name>
    <dbReference type="NCBI Taxonomy" id="47871"/>
    <lineage>
        <taxon>Bacteria</taxon>
        <taxon>Bacillati</taxon>
        <taxon>Actinomycetota</taxon>
        <taxon>Actinomycetes</taxon>
        <taxon>Micromonosporales</taxon>
        <taxon>Micromonosporaceae</taxon>
        <taxon>Micromonospora</taxon>
    </lineage>
</organism>
<dbReference type="AlphaFoldDB" id="A0A1C6TV87"/>
<sequence>MTTDVPPLPAPLAALAGPREQVVDEHMFRLPPEARWRTTFRLQLFTAAGLRPVAIATQMPSAGEGRSLANAAEECAAVVWRQYCPDEPEPPVWMEVMVTDDESSLPSRGPQLVTFTADRAEHTLHGPEWLSVSPADIDALVGRPVDLTRGSGFIAPEIEPDPESTYAARLVVWLPRPTPFREDGCMATGVPWWRRFGRQLVPRRRGRDCCWYHGGDWQKVTRLAIRLAEQAKADGLSFDDTMSYVLDHPDARRLTEWEREALDSLLVDTIRPYAPWPRREGYNNGQHRAQAMLDAGVRRVLVERYNDQ</sequence>
<dbReference type="RefSeq" id="WP_091619606.1">
    <property type="nucleotide sequence ID" value="NZ_FMIC01000001.1"/>
</dbReference>
<name>A0A1C6TV87_9ACTN</name>
<dbReference type="OrthoDB" id="4056069at2"/>
<evidence type="ECO:0000313" key="1">
    <source>
        <dbReference type="EMBL" id="SCL45716.1"/>
    </source>
</evidence>
<proteinExistence type="predicted"/>
<reference evidence="1 2" key="1">
    <citation type="submission" date="2016-06" db="EMBL/GenBank/DDBJ databases">
        <authorList>
            <person name="Kjaerup R.B."/>
            <person name="Dalgaard T.S."/>
            <person name="Juul-Madsen H.R."/>
        </authorList>
    </citation>
    <scope>NUCLEOTIDE SEQUENCE [LARGE SCALE GENOMIC DNA]</scope>
    <source>
        <strain evidence="1 2">DSM 43363</strain>
    </source>
</reference>
<dbReference type="STRING" id="47871.GA0070608_0072"/>